<reference evidence="2" key="1">
    <citation type="journal article" date="2014" name="Int. J. Syst. Evol. Microbiol.">
        <title>Complete genome sequence of Corynebacterium casei LMG S-19264T (=DSM 44701T), isolated from a smear-ripened cheese.</title>
        <authorList>
            <consortium name="US DOE Joint Genome Institute (JGI-PGF)"/>
            <person name="Walter F."/>
            <person name="Albersmeier A."/>
            <person name="Kalinowski J."/>
            <person name="Ruckert C."/>
        </authorList>
    </citation>
    <scope>NUCLEOTIDE SEQUENCE</scope>
    <source>
        <strain evidence="2">CGMCC 1.15082</strain>
    </source>
</reference>
<dbReference type="AlphaFoldDB" id="A0A916SGH3"/>
<evidence type="ECO:0000313" key="3">
    <source>
        <dbReference type="Proteomes" id="UP000646478"/>
    </source>
</evidence>
<evidence type="ECO:0000256" key="1">
    <source>
        <dbReference type="SAM" id="MobiDB-lite"/>
    </source>
</evidence>
<name>A0A916SGH3_9HYPH</name>
<sequence length="75" mass="8149">METLAPYGAPLCPAGHLPRKGGDYAIINARHQSQTFQNWSVKAVSANLPPCGGDVRQDRGGRRRAPASPFINENY</sequence>
<reference evidence="2" key="2">
    <citation type="submission" date="2020-09" db="EMBL/GenBank/DDBJ databases">
        <authorList>
            <person name="Sun Q."/>
            <person name="Zhou Y."/>
        </authorList>
    </citation>
    <scope>NUCLEOTIDE SEQUENCE</scope>
    <source>
        <strain evidence="2">CGMCC 1.15082</strain>
    </source>
</reference>
<organism evidence="2 3">
    <name type="scientific">Brucella endophytica</name>
    <dbReference type="NCBI Taxonomy" id="1963359"/>
    <lineage>
        <taxon>Bacteria</taxon>
        <taxon>Pseudomonadati</taxon>
        <taxon>Pseudomonadota</taxon>
        <taxon>Alphaproteobacteria</taxon>
        <taxon>Hyphomicrobiales</taxon>
        <taxon>Brucellaceae</taxon>
        <taxon>Brucella/Ochrobactrum group</taxon>
        <taxon>Brucella</taxon>
    </lineage>
</organism>
<comment type="caution">
    <text evidence="2">The sequence shown here is derived from an EMBL/GenBank/DDBJ whole genome shotgun (WGS) entry which is preliminary data.</text>
</comment>
<dbReference type="Proteomes" id="UP000646478">
    <property type="component" value="Unassembled WGS sequence"/>
</dbReference>
<proteinExistence type="predicted"/>
<evidence type="ECO:0000313" key="2">
    <source>
        <dbReference type="EMBL" id="GGA99064.1"/>
    </source>
</evidence>
<feature type="region of interest" description="Disordered" evidence="1">
    <location>
        <begin position="50"/>
        <end position="75"/>
    </location>
</feature>
<dbReference type="EMBL" id="BMHH01000012">
    <property type="protein sequence ID" value="GGA99064.1"/>
    <property type="molecule type" value="Genomic_DNA"/>
</dbReference>
<protein>
    <recommendedName>
        <fullName evidence="4">Lytic murein transglycosylase</fullName>
    </recommendedName>
</protein>
<keyword evidence="3" id="KW-1185">Reference proteome</keyword>
<accession>A0A916SGH3</accession>
<gene>
    <name evidence="2" type="ORF">GCM10011491_29150</name>
</gene>
<evidence type="ECO:0008006" key="4">
    <source>
        <dbReference type="Google" id="ProtNLM"/>
    </source>
</evidence>